<dbReference type="PRINTS" id="PR00033">
    <property type="entry name" value="HTHASNC"/>
</dbReference>
<dbReference type="InterPro" id="IPR000485">
    <property type="entry name" value="AsnC-type_HTH_dom"/>
</dbReference>
<dbReference type="Pfam" id="PF13404">
    <property type="entry name" value="HTH_AsnC-type"/>
    <property type="match status" value="2"/>
</dbReference>
<dbReference type="Proteomes" id="UP001500929">
    <property type="component" value="Unassembled WGS sequence"/>
</dbReference>
<gene>
    <name evidence="5" type="ORF">GCM10009851_11780</name>
</gene>
<dbReference type="Gene3D" id="3.30.70.920">
    <property type="match status" value="1"/>
</dbReference>
<feature type="domain" description="HTH asnC-type" evidence="4">
    <location>
        <begin position="184"/>
        <end position="244"/>
    </location>
</feature>
<keyword evidence="6" id="KW-1185">Reference proteome</keyword>
<feature type="domain" description="HTH asnC-type" evidence="4">
    <location>
        <begin position="17"/>
        <end position="77"/>
    </location>
</feature>
<evidence type="ECO:0000256" key="2">
    <source>
        <dbReference type="ARBA" id="ARBA00023125"/>
    </source>
</evidence>
<evidence type="ECO:0000256" key="3">
    <source>
        <dbReference type="ARBA" id="ARBA00023163"/>
    </source>
</evidence>
<evidence type="ECO:0000256" key="1">
    <source>
        <dbReference type="ARBA" id="ARBA00023015"/>
    </source>
</evidence>
<proteinExistence type="predicted"/>
<dbReference type="PROSITE" id="PS50956">
    <property type="entry name" value="HTH_ASNC_2"/>
    <property type="match status" value="2"/>
</dbReference>
<organism evidence="5 6">
    <name type="scientific">Herbiconiux moechotypicola</name>
    <dbReference type="NCBI Taxonomy" id="637393"/>
    <lineage>
        <taxon>Bacteria</taxon>
        <taxon>Bacillati</taxon>
        <taxon>Actinomycetota</taxon>
        <taxon>Actinomycetes</taxon>
        <taxon>Micrococcales</taxon>
        <taxon>Microbacteriaceae</taxon>
        <taxon>Herbiconiux</taxon>
    </lineage>
</organism>
<sequence>MSEAAAATRVGTPWPELDATDLEVIAALQRDGRASIAKLARDTMLPAARVRLRYERLVERGLLRTVALIDPAILGRPVVAHVEIVARRGTAGLAERLARVPGVAWIGVADDYERLLVQVSTSTNAELADLVNRHIQTDAEVDTLGTSIVLRSWAPVFSFSGHDTSGTGLDALAWRTGAASERTVDEIDRILLALLETDARVSFTAMAASAGLSVPATRQRMMRLVGERVIQLRTRPDTSAEGVTAVRILMEIRGDSTAVAAELATMPNVTYISESTGQRPLSVELLCAGESQIAEGYARISRLQAVRSVRMVRFRTAMFQTGNW</sequence>
<name>A0ABN3DFT6_9MICO</name>
<keyword evidence="1" id="KW-0805">Transcription regulation</keyword>
<accession>A0ABN3DFT6</accession>
<keyword evidence="3" id="KW-0804">Transcription</keyword>
<dbReference type="InterPro" id="IPR019888">
    <property type="entry name" value="Tscrpt_reg_AsnC-like"/>
</dbReference>
<dbReference type="InterPro" id="IPR036390">
    <property type="entry name" value="WH_DNA-bd_sf"/>
</dbReference>
<evidence type="ECO:0000259" key="4">
    <source>
        <dbReference type="PROSITE" id="PS50956"/>
    </source>
</evidence>
<evidence type="ECO:0000313" key="5">
    <source>
        <dbReference type="EMBL" id="GAA2228911.1"/>
    </source>
</evidence>
<dbReference type="EMBL" id="BAAAQY010000003">
    <property type="protein sequence ID" value="GAA2228911.1"/>
    <property type="molecule type" value="Genomic_DNA"/>
</dbReference>
<evidence type="ECO:0000313" key="6">
    <source>
        <dbReference type="Proteomes" id="UP001500929"/>
    </source>
</evidence>
<dbReference type="SMART" id="SM00344">
    <property type="entry name" value="HTH_ASNC"/>
    <property type="match status" value="2"/>
</dbReference>
<comment type="caution">
    <text evidence="5">The sequence shown here is derived from an EMBL/GenBank/DDBJ whole genome shotgun (WGS) entry which is preliminary data.</text>
</comment>
<reference evidence="5 6" key="1">
    <citation type="journal article" date="2019" name="Int. J. Syst. Evol. Microbiol.">
        <title>The Global Catalogue of Microorganisms (GCM) 10K type strain sequencing project: providing services to taxonomists for standard genome sequencing and annotation.</title>
        <authorList>
            <consortium name="The Broad Institute Genomics Platform"/>
            <consortium name="The Broad Institute Genome Sequencing Center for Infectious Disease"/>
            <person name="Wu L."/>
            <person name="Ma J."/>
        </authorList>
    </citation>
    <scope>NUCLEOTIDE SEQUENCE [LARGE SCALE GENOMIC DNA]</scope>
    <source>
        <strain evidence="5 6">JCM 16117</strain>
    </source>
</reference>
<dbReference type="InterPro" id="IPR036388">
    <property type="entry name" value="WH-like_DNA-bd_sf"/>
</dbReference>
<dbReference type="SUPFAM" id="SSF46785">
    <property type="entry name" value="Winged helix' DNA-binding domain"/>
    <property type="match status" value="2"/>
</dbReference>
<dbReference type="PANTHER" id="PTHR30154:SF34">
    <property type="entry name" value="TRANSCRIPTIONAL REGULATOR AZLB"/>
    <property type="match status" value="1"/>
</dbReference>
<protein>
    <recommendedName>
        <fullName evidence="4">HTH asnC-type domain-containing protein</fullName>
    </recommendedName>
</protein>
<dbReference type="PANTHER" id="PTHR30154">
    <property type="entry name" value="LEUCINE-RESPONSIVE REGULATORY PROTEIN"/>
    <property type="match status" value="1"/>
</dbReference>
<dbReference type="Gene3D" id="1.10.10.10">
    <property type="entry name" value="Winged helix-like DNA-binding domain superfamily/Winged helix DNA-binding domain"/>
    <property type="match status" value="2"/>
</dbReference>
<keyword evidence="2" id="KW-0238">DNA-binding</keyword>